<dbReference type="PATRIC" id="fig|1226633.4.peg.1393"/>
<name>A0A0B4EQ86_9FUSO</name>
<evidence type="ECO:0000313" key="2">
    <source>
        <dbReference type="Proteomes" id="UP000031184"/>
    </source>
</evidence>
<protein>
    <submittedName>
        <fullName evidence="1">Uncharacterized protein</fullName>
    </submittedName>
</protein>
<dbReference type="EMBL" id="AUZI01000016">
    <property type="protein sequence ID" value="KID49155.1"/>
    <property type="molecule type" value="Genomic_DNA"/>
</dbReference>
<organism evidence="1 2">
    <name type="scientific">Fusobacterium necrophorum subsp. funduliforme B35</name>
    <dbReference type="NCBI Taxonomy" id="1226633"/>
    <lineage>
        <taxon>Bacteria</taxon>
        <taxon>Fusobacteriati</taxon>
        <taxon>Fusobacteriota</taxon>
        <taxon>Fusobacteriia</taxon>
        <taxon>Fusobacteriales</taxon>
        <taxon>Fusobacteriaceae</taxon>
        <taxon>Fusobacterium</taxon>
    </lineage>
</organism>
<reference evidence="1 2" key="1">
    <citation type="submission" date="2013-08" db="EMBL/GenBank/DDBJ databases">
        <title>An opportunistic ruminal bacterium that causes liver abscesses in cattle.</title>
        <authorList>
            <person name="Benahmed F.H."/>
            <person name="Rasmussen M."/>
            <person name="Harbottle H."/>
            <person name="Soppet D."/>
            <person name="Nagaraja T.G."/>
            <person name="Davidson M."/>
        </authorList>
    </citation>
    <scope>NUCLEOTIDE SEQUENCE [LARGE SCALE GENOMIC DNA]</scope>
    <source>
        <strain evidence="1 2">B35</strain>
    </source>
</reference>
<proteinExistence type="predicted"/>
<dbReference type="AlphaFoldDB" id="A0A0B4EQ86"/>
<accession>A0A0B4EQ86</accession>
<evidence type="ECO:0000313" key="1">
    <source>
        <dbReference type="EMBL" id="KID49155.1"/>
    </source>
</evidence>
<dbReference type="Proteomes" id="UP000031184">
    <property type="component" value="Unassembled WGS sequence"/>
</dbReference>
<comment type="caution">
    <text evidence="1">The sequence shown here is derived from an EMBL/GenBank/DDBJ whole genome shotgun (WGS) entry which is preliminary data.</text>
</comment>
<gene>
    <name evidence="1" type="ORF">C095_06900</name>
</gene>
<sequence length="70" mass="8057">MYVAVTGRGKAKVVQFCEQHRIPGTKKKKTIVIRTLGNYEKMLEENPNIIAELKEKAKILTNLEKEKNRS</sequence>